<evidence type="ECO:0000259" key="3">
    <source>
        <dbReference type="Pfam" id="PF00561"/>
    </source>
</evidence>
<gene>
    <name evidence="5" type="ORF">OE88DRAFT_1732736</name>
</gene>
<dbReference type="PANTHER" id="PTHR43248">
    <property type="entry name" value="2-SUCCINYL-6-HYDROXY-2,4-CYCLOHEXADIENE-1-CARBOXYLATE SYNTHASE"/>
    <property type="match status" value="1"/>
</dbReference>
<evidence type="ECO:0000256" key="2">
    <source>
        <dbReference type="ARBA" id="ARBA00022801"/>
    </source>
</evidence>
<evidence type="ECO:0000256" key="1">
    <source>
        <dbReference type="ARBA" id="ARBA00010088"/>
    </source>
</evidence>
<dbReference type="PANTHER" id="PTHR43248:SF25">
    <property type="entry name" value="AB HYDROLASE-1 DOMAIN-CONTAINING PROTEIN-RELATED"/>
    <property type="match status" value="1"/>
</dbReference>
<dbReference type="Pfam" id="PF08386">
    <property type="entry name" value="Abhydrolase_4"/>
    <property type="match status" value="1"/>
</dbReference>
<accession>A0A5C3NDD0</accession>
<comment type="similarity">
    <text evidence="1">Belongs to the peptidase S33 family.</text>
</comment>
<dbReference type="Pfam" id="PF00561">
    <property type="entry name" value="Abhydrolase_1"/>
    <property type="match status" value="1"/>
</dbReference>
<dbReference type="Gene3D" id="3.40.50.1820">
    <property type="entry name" value="alpha/beta hydrolase"/>
    <property type="match status" value="1"/>
</dbReference>
<evidence type="ECO:0000259" key="4">
    <source>
        <dbReference type="Pfam" id="PF08386"/>
    </source>
</evidence>
<dbReference type="STRING" id="5364.A0A5C3NDD0"/>
<sequence>MSIYVARYPATNATRLGSIFLNPGGPGGSGSQLAFESAQNFSTVLKGQYDIVGFDPRGVKSSEPYVSCFDNLYEEEKFSQTAQGFRLNLPATITSDVVDDLTTQIAYASSNLSELSAQCYQRVGDALRYMGTEMVVHDIDFMTKAFDGPDARINYWGFSYGTIIGQYMVQMLSPERLGRIIIDGVVNTDNWAVRPLTPLRATAQSGLVIQGFVDSCVSAGSACAIGGNMTSTDIYAKLNATLDSLYASPVPVDVGYPATVNAGPVRAVMQSGIFSVRDWPSLASTLAQVFAGNYSTLAQTFLTAPNPNDTAKPDDSLYAGSVISCNDALQYGPSNPMPTIQQEVDGILQALEQNSPYMAEEGYNVGFCQAWPSLYPNLSRYNGSFGLPDGTLETPILILTQAYDPVSSYASAVAAAQRLGNNSRLLEQPDGFGHTTMSQMSWCTLSVVQSYMLYGEYPESNHTLCQVDQVPFVPWNASAAANVTVGLDLESRQAWADLNAALFP</sequence>
<evidence type="ECO:0000313" key="5">
    <source>
        <dbReference type="EMBL" id="TFK54008.1"/>
    </source>
</evidence>
<organism evidence="5 6">
    <name type="scientific">Heliocybe sulcata</name>
    <dbReference type="NCBI Taxonomy" id="5364"/>
    <lineage>
        <taxon>Eukaryota</taxon>
        <taxon>Fungi</taxon>
        <taxon>Dikarya</taxon>
        <taxon>Basidiomycota</taxon>
        <taxon>Agaricomycotina</taxon>
        <taxon>Agaricomycetes</taxon>
        <taxon>Gloeophyllales</taxon>
        <taxon>Gloeophyllaceae</taxon>
        <taxon>Heliocybe</taxon>
    </lineage>
</organism>
<dbReference type="GO" id="GO:0016787">
    <property type="term" value="F:hydrolase activity"/>
    <property type="evidence" value="ECO:0007669"/>
    <property type="project" value="UniProtKB-KW"/>
</dbReference>
<dbReference type="Proteomes" id="UP000305948">
    <property type="component" value="Unassembled WGS sequence"/>
</dbReference>
<keyword evidence="6" id="KW-1185">Reference proteome</keyword>
<dbReference type="InterPro" id="IPR051601">
    <property type="entry name" value="Serine_prot/Carboxylest_S33"/>
</dbReference>
<proteinExistence type="inferred from homology"/>
<protein>
    <submittedName>
        <fullName evidence="5">Alpha/beta-hydrolase</fullName>
    </submittedName>
</protein>
<evidence type="ECO:0000313" key="6">
    <source>
        <dbReference type="Proteomes" id="UP000305948"/>
    </source>
</evidence>
<dbReference type="EMBL" id="ML213506">
    <property type="protein sequence ID" value="TFK54008.1"/>
    <property type="molecule type" value="Genomic_DNA"/>
</dbReference>
<dbReference type="AlphaFoldDB" id="A0A5C3NDD0"/>
<dbReference type="InterPro" id="IPR013595">
    <property type="entry name" value="Pept_S33_TAP-like_C"/>
</dbReference>
<feature type="domain" description="Peptidase S33 tripeptidyl aminopeptidase-like C-terminal" evidence="4">
    <location>
        <begin position="367"/>
        <end position="462"/>
    </location>
</feature>
<dbReference type="InterPro" id="IPR029058">
    <property type="entry name" value="AB_hydrolase_fold"/>
</dbReference>
<keyword evidence="2 5" id="KW-0378">Hydrolase</keyword>
<dbReference type="SUPFAM" id="SSF53474">
    <property type="entry name" value="alpha/beta-Hydrolases"/>
    <property type="match status" value="1"/>
</dbReference>
<name>A0A5C3NDD0_9AGAM</name>
<dbReference type="InterPro" id="IPR000073">
    <property type="entry name" value="AB_hydrolase_1"/>
</dbReference>
<reference evidence="5 6" key="1">
    <citation type="journal article" date="2019" name="Nat. Ecol. Evol.">
        <title>Megaphylogeny resolves global patterns of mushroom evolution.</title>
        <authorList>
            <person name="Varga T."/>
            <person name="Krizsan K."/>
            <person name="Foldi C."/>
            <person name="Dima B."/>
            <person name="Sanchez-Garcia M."/>
            <person name="Sanchez-Ramirez S."/>
            <person name="Szollosi G.J."/>
            <person name="Szarkandi J.G."/>
            <person name="Papp V."/>
            <person name="Albert L."/>
            <person name="Andreopoulos W."/>
            <person name="Angelini C."/>
            <person name="Antonin V."/>
            <person name="Barry K.W."/>
            <person name="Bougher N.L."/>
            <person name="Buchanan P."/>
            <person name="Buyck B."/>
            <person name="Bense V."/>
            <person name="Catcheside P."/>
            <person name="Chovatia M."/>
            <person name="Cooper J."/>
            <person name="Damon W."/>
            <person name="Desjardin D."/>
            <person name="Finy P."/>
            <person name="Geml J."/>
            <person name="Haridas S."/>
            <person name="Hughes K."/>
            <person name="Justo A."/>
            <person name="Karasinski D."/>
            <person name="Kautmanova I."/>
            <person name="Kiss B."/>
            <person name="Kocsube S."/>
            <person name="Kotiranta H."/>
            <person name="LaButti K.M."/>
            <person name="Lechner B.E."/>
            <person name="Liimatainen K."/>
            <person name="Lipzen A."/>
            <person name="Lukacs Z."/>
            <person name="Mihaltcheva S."/>
            <person name="Morgado L.N."/>
            <person name="Niskanen T."/>
            <person name="Noordeloos M.E."/>
            <person name="Ohm R.A."/>
            <person name="Ortiz-Santana B."/>
            <person name="Ovrebo C."/>
            <person name="Racz N."/>
            <person name="Riley R."/>
            <person name="Savchenko A."/>
            <person name="Shiryaev A."/>
            <person name="Soop K."/>
            <person name="Spirin V."/>
            <person name="Szebenyi C."/>
            <person name="Tomsovsky M."/>
            <person name="Tulloss R.E."/>
            <person name="Uehling J."/>
            <person name="Grigoriev I.V."/>
            <person name="Vagvolgyi C."/>
            <person name="Papp T."/>
            <person name="Martin F.M."/>
            <person name="Miettinen O."/>
            <person name="Hibbett D.S."/>
            <person name="Nagy L.G."/>
        </authorList>
    </citation>
    <scope>NUCLEOTIDE SEQUENCE [LARGE SCALE GENOMIC DNA]</scope>
    <source>
        <strain evidence="5 6">OMC1185</strain>
    </source>
</reference>
<dbReference type="OrthoDB" id="425534at2759"/>
<feature type="domain" description="AB hydrolase-1" evidence="3">
    <location>
        <begin position="19"/>
        <end position="189"/>
    </location>
</feature>